<dbReference type="RefSeq" id="WP_377385065.1">
    <property type="nucleotide sequence ID" value="NZ_JBHSAN010000004.1"/>
</dbReference>
<dbReference type="Proteomes" id="UP001597478">
    <property type="component" value="Unassembled WGS sequence"/>
</dbReference>
<accession>A0ABW5WCL3</accession>
<feature type="transmembrane region" description="Helical" evidence="1">
    <location>
        <begin position="114"/>
        <end position="137"/>
    </location>
</feature>
<evidence type="ECO:0000313" key="2">
    <source>
        <dbReference type="EMBL" id="MFD2800110.1"/>
    </source>
</evidence>
<proteinExistence type="predicted"/>
<feature type="transmembrane region" description="Helical" evidence="1">
    <location>
        <begin position="169"/>
        <end position="194"/>
    </location>
</feature>
<feature type="transmembrane region" description="Helical" evidence="1">
    <location>
        <begin position="267"/>
        <end position="286"/>
    </location>
</feature>
<keyword evidence="1" id="KW-0812">Transmembrane</keyword>
<gene>
    <name evidence="2" type="ORF">ACFS2C_11980</name>
</gene>
<evidence type="ECO:0000313" key="3">
    <source>
        <dbReference type="Proteomes" id="UP001597478"/>
    </source>
</evidence>
<feature type="transmembrane region" description="Helical" evidence="1">
    <location>
        <begin position="6"/>
        <end position="34"/>
    </location>
</feature>
<name>A0ABW5WCL3_9PSEU</name>
<keyword evidence="1" id="KW-0472">Membrane</keyword>
<protein>
    <submittedName>
        <fullName evidence="2">Uncharacterized protein</fullName>
    </submittedName>
</protein>
<comment type="caution">
    <text evidence="2">The sequence shown here is derived from an EMBL/GenBank/DDBJ whole genome shotgun (WGS) entry which is preliminary data.</text>
</comment>
<keyword evidence="3" id="KW-1185">Reference proteome</keyword>
<feature type="transmembrane region" description="Helical" evidence="1">
    <location>
        <begin position="214"/>
        <end position="232"/>
    </location>
</feature>
<dbReference type="EMBL" id="JBHUOF010000013">
    <property type="protein sequence ID" value="MFD2800110.1"/>
    <property type="molecule type" value="Genomic_DNA"/>
</dbReference>
<feature type="transmembrane region" description="Helical" evidence="1">
    <location>
        <begin position="55"/>
        <end position="81"/>
    </location>
</feature>
<organism evidence="2 3">
    <name type="scientific">Prauserella oleivorans</name>
    <dbReference type="NCBI Taxonomy" id="1478153"/>
    <lineage>
        <taxon>Bacteria</taxon>
        <taxon>Bacillati</taxon>
        <taxon>Actinomycetota</taxon>
        <taxon>Actinomycetes</taxon>
        <taxon>Pseudonocardiales</taxon>
        <taxon>Pseudonocardiaceae</taxon>
        <taxon>Prauserella</taxon>
    </lineage>
</organism>
<feature type="transmembrane region" description="Helical" evidence="1">
    <location>
        <begin position="143"/>
        <end position="162"/>
    </location>
</feature>
<evidence type="ECO:0000256" key="1">
    <source>
        <dbReference type="SAM" id="Phobius"/>
    </source>
</evidence>
<feature type="transmembrane region" description="Helical" evidence="1">
    <location>
        <begin position="244"/>
        <end position="261"/>
    </location>
</feature>
<feature type="transmembrane region" description="Helical" evidence="1">
    <location>
        <begin position="87"/>
        <end position="107"/>
    </location>
</feature>
<keyword evidence="1" id="KW-1133">Transmembrane helix</keyword>
<reference evidence="3" key="1">
    <citation type="journal article" date="2019" name="Int. J. Syst. Evol. Microbiol.">
        <title>The Global Catalogue of Microorganisms (GCM) 10K type strain sequencing project: providing services to taxonomists for standard genome sequencing and annotation.</title>
        <authorList>
            <consortium name="The Broad Institute Genomics Platform"/>
            <consortium name="The Broad Institute Genome Sequencing Center for Infectious Disease"/>
            <person name="Wu L."/>
            <person name="Ma J."/>
        </authorList>
    </citation>
    <scope>NUCLEOTIDE SEQUENCE [LARGE SCALE GENOMIC DNA]</scope>
    <source>
        <strain evidence="3">IBRC-M 10906</strain>
    </source>
</reference>
<sequence length="310" mass="30168">MAVGVLGALAVAASAAGWWAPAGIVLAAVIAFLARPAADPDGTGPAAPELGGRRARLLGGLSAAVRLAAVVVAATTCAAYLAPGHRAAVAVVVVVVVALADIAGVRLDAYWRRWVGGLLTAAAIAFVALCLGIAPAVEHDPVAAPPVPGVLLAAAVFVPWFAGLSGRRLAAGAALALAVTGAALYQLGALRLGLSPTSLRDVFAAADARAVEPALGAVVVLATVPAALVAFSGARAGLASRARVARAVVPAVVAALLAAVLSPLGALLVAAALALGEIVAGVFVRGSRRPRDVATAVLAVALFGGLVTGL</sequence>